<dbReference type="EMBL" id="NEXE01000002">
    <property type="protein sequence ID" value="PSN92541.1"/>
    <property type="molecule type" value="Genomic_DNA"/>
</dbReference>
<name>A0A2R6B1L4_9ARCH</name>
<organism evidence="1 2">
    <name type="scientific">Candidatus Marsarchaeota G2 archaeon OSP_D</name>
    <dbReference type="NCBI Taxonomy" id="1978157"/>
    <lineage>
        <taxon>Archaea</taxon>
        <taxon>Candidatus Marsarchaeota</taxon>
        <taxon>Candidatus Marsarchaeota group 2</taxon>
    </lineage>
</organism>
<reference evidence="1 2" key="1">
    <citation type="submission" date="2017-04" db="EMBL/GenBank/DDBJ databases">
        <title>Novel microbial lineages endemic to geothermal iron-oxide mats fill important gaps in the evolutionary history of Archaea.</title>
        <authorList>
            <person name="Jay Z.J."/>
            <person name="Beam J.P."/>
            <person name="Dlakic M."/>
            <person name="Rusch D.B."/>
            <person name="Kozubal M.A."/>
            <person name="Inskeep W.P."/>
        </authorList>
    </citation>
    <scope>NUCLEOTIDE SEQUENCE [LARGE SCALE GENOMIC DNA]</scope>
    <source>
        <strain evidence="1">OSP_D</strain>
    </source>
</reference>
<evidence type="ECO:0000313" key="1">
    <source>
        <dbReference type="EMBL" id="PSN92541.1"/>
    </source>
</evidence>
<comment type="caution">
    <text evidence="1">The sequence shown here is derived from an EMBL/GenBank/DDBJ whole genome shotgun (WGS) entry which is preliminary data.</text>
</comment>
<accession>A0A2R6B1L4</accession>
<dbReference type="AlphaFoldDB" id="A0A2R6B1L4"/>
<proteinExistence type="predicted"/>
<protein>
    <submittedName>
        <fullName evidence="1">Uncharacterized protein</fullName>
    </submittedName>
</protein>
<evidence type="ECO:0000313" key="2">
    <source>
        <dbReference type="Proteomes" id="UP000240322"/>
    </source>
</evidence>
<sequence>MFYGDDCSGLADLVMRILSERSPPNMFVLATSKPGRSHKAVVEFLDLVILSGCGGSTPLSNRSHTAFVVGLTAECVKNLKSLVRSRGVEEIGSLKLCSGPYKEAEEVYSAIGDNSFSINFRERSKGFEQLKAKSNRRAKISVEVFGELAFICWEKWI</sequence>
<dbReference type="Proteomes" id="UP000240322">
    <property type="component" value="Unassembled WGS sequence"/>
</dbReference>
<gene>
    <name evidence="1" type="ORF">B9Q03_00520</name>
</gene>